<dbReference type="AlphaFoldDB" id="A0A3S5DMB9"/>
<dbReference type="PANTHER" id="PTHR30438:SF2">
    <property type="entry name" value="MEMBRANE PROTEIN"/>
    <property type="match status" value="1"/>
</dbReference>
<dbReference type="GO" id="GO:0005886">
    <property type="term" value="C:plasma membrane"/>
    <property type="evidence" value="ECO:0007669"/>
    <property type="project" value="TreeGrafter"/>
</dbReference>
<sequence>MQYRVAEPGEVLSAGGRVLNMVDLSDVYMTFFLPTEQAGLLKIGGESATGAGRRAGSAYSGDDQFCRQRGAVHHPKPWKPTMNG</sequence>
<organism evidence="1 2">
    <name type="scientific">Salmonella enterica I</name>
    <dbReference type="NCBI Taxonomy" id="59201"/>
    <lineage>
        <taxon>Bacteria</taxon>
        <taxon>Pseudomonadati</taxon>
        <taxon>Pseudomonadota</taxon>
        <taxon>Gammaproteobacteria</taxon>
        <taxon>Enterobacterales</taxon>
        <taxon>Enterobacteriaceae</taxon>
        <taxon>Salmonella</taxon>
    </lineage>
</organism>
<evidence type="ECO:0000313" key="1">
    <source>
        <dbReference type="EMBL" id="VEB52625.1"/>
    </source>
</evidence>
<accession>A0A3S5DMB9</accession>
<dbReference type="Proteomes" id="UP000269208">
    <property type="component" value="Chromosome"/>
</dbReference>
<reference evidence="1 2" key="1">
    <citation type="submission" date="2018-12" db="EMBL/GenBank/DDBJ databases">
        <authorList>
            <consortium name="Pathogen Informatics"/>
        </authorList>
    </citation>
    <scope>NUCLEOTIDE SEQUENCE [LARGE SCALE GENOMIC DNA]</scope>
    <source>
        <strain evidence="1 2">NCTC6754</strain>
    </source>
</reference>
<dbReference type="PANTHER" id="PTHR30438">
    <property type="entry name" value="36 KDA ANTIGEN-RELATED"/>
    <property type="match status" value="1"/>
</dbReference>
<gene>
    <name evidence="1" type="ORF">NCTC6754_02321</name>
</gene>
<dbReference type="EMBL" id="LR134190">
    <property type="protein sequence ID" value="VEB52625.1"/>
    <property type="molecule type" value="Genomic_DNA"/>
</dbReference>
<name>A0A3S5DMB9_SALET</name>
<evidence type="ECO:0000313" key="2">
    <source>
        <dbReference type="Proteomes" id="UP000269208"/>
    </source>
</evidence>
<protein>
    <submittedName>
        <fullName evidence="1">Membrane protein</fullName>
    </submittedName>
</protein>
<proteinExistence type="predicted"/>